<dbReference type="GO" id="GO:0006014">
    <property type="term" value="P:D-ribose metabolic process"/>
    <property type="evidence" value="ECO:0007669"/>
    <property type="project" value="TreeGrafter"/>
</dbReference>
<evidence type="ECO:0000256" key="1">
    <source>
        <dbReference type="ARBA" id="ARBA00011959"/>
    </source>
</evidence>
<evidence type="ECO:0000313" key="5">
    <source>
        <dbReference type="Proteomes" id="UP000051166"/>
    </source>
</evidence>
<organism evidence="4 5">
    <name type="scientific">Liquorilactobacillus satsumensis DSM 16230 = JCM 12392</name>
    <dbReference type="NCBI Taxonomy" id="1423801"/>
    <lineage>
        <taxon>Bacteria</taxon>
        <taxon>Bacillati</taxon>
        <taxon>Bacillota</taxon>
        <taxon>Bacilli</taxon>
        <taxon>Lactobacillales</taxon>
        <taxon>Lactobacillaceae</taxon>
        <taxon>Liquorilactobacillus</taxon>
    </lineage>
</organism>
<dbReference type="Gene3D" id="3.40.50.1360">
    <property type="match status" value="1"/>
</dbReference>
<reference evidence="4 5" key="1">
    <citation type="journal article" date="2015" name="Genome Announc.">
        <title>Expanding the biotechnology potential of lactobacilli through comparative genomics of 213 strains and associated genera.</title>
        <authorList>
            <person name="Sun Z."/>
            <person name="Harris H.M."/>
            <person name="McCann A."/>
            <person name="Guo C."/>
            <person name="Argimon S."/>
            <person name="Zhang W."/>
            <person name="Yang X."/>
            <person name="Jeffery I.B."/>
            <person name="Cooney J.C."/>
            <person name="Kagawa T.F."/>
            <person name="Liu W."/>
            <person name="Song Y."/>
            <person name="Salvetti E."/>
            <person name="Wrobel A."/>
            <person name="Rasinkangas P."/>
            <person name="Parkhill J."/>
            <person name="Rea M.C."/>
            <person name="O'Sullivan O."/>
            <person name="Ritari J."/>
            <person name="Douillard F.P."/>
            <person name="Paul Ross R."/>
            <person name="Yang R."/>
            <person name="Briner A.E."/>
            <person name="Felis G.E."/>
            <person name="de Vos W.M."/>
            <person name="Barrangou R."/>
            <person name="Klaenhammer T.R."/>
            <person name="Caufield P.W."/>
            <person name="Cui Y."/>
            <person name="Zhang H."/>
            <person name="O'Toole P.W."/>
        </authorList>
    </citation>
    <scope>NUCLEOTIDE SEQUENCE [LARGE SCALE GENOMIC DNA]</scope>
    <source>
        <strain evidence="4 5">DSM 16230</strain>
    </source>
</reference>
<keyword evidence="5" id="KW-1185">Reference proteome</keyword>
<sequence length="227" mass="24612">MRIITAITERALEFIKPGMTISLGGGSNVHDLAVALATKPQLKLTLCTPSELTYQACLKLGLKMTTLTQIKDLDLAFDGCDSLDYQLRALKSNGGIHTLEKICAQKAQAYIILTKSERLTPQLNPAIPLTLEVISPAVSTVSSLLSAPGIQIQQRLASTVASFARTPSGNCLLDCYAQNWHEITTFAHKAASLNGVIGTSFFEDYVTNVLALEADNSVKEIRKDEFK</sequence>
<keyword evidence="2 4" id="KW-0413">Isomerase</keyword>
<dbReference type="SUPFAM" id="SSF100950">
    <property type="entry name" value="NagB/RpiA/CoA transferase-like"/>
    <property type="match status" value="1"/>
</dbReference>
<gene>
    <name evidence="4" type="ORF">FD50_GL001617</name>
</gene>
<dbReference type="Gene3D" id="3.30.70.260">
    <property type="match status" value="1"/>
</dbReference>
<dbReference type="PANTHER" id="PTHR11934">
    <property type="entry name" value="RIBOSE-5-PHOSPHATE ISOMERASE"/>
    <property type="match status" value="1"/>
</dbReference>
<dbReference type="EMBL" id="AZFQ01000053">
    <property type="protein sequence ID" value="KRL97071.1"/>
    <property type="molecule type" value="Genomic_DNA"/>
</dbReference>
<dbReference type="GeneID" id="98308875"/>
<dbReference type="RefSeq" id="WP_235803461.1">
    <property type="nucleotide sequence ID" value="NZ_AZFQ01000053.1"/>
</dbReference>
<dbReference type="InterPro" id="IPR037171">
    <property type="entry name" value="NagB/RpiA_transferase-like"/>
</dbReference>
<proteinExistence type="predicted"/>
<dbReference type="STRING" id="1423801.FD50_GL001617"/>
<dbReference type="Pfam" id="PF06026">
    <property type="entry name" value="Rib_5-P_isom_A"/>
    <property type="match status" value="1"/>
</dbReference>
<evidence type="ECO:0000313" key="4">
    <source>
        <dbReference type="EMBL" id="KRL97071.1"/>
    </source>
</evidence>
<dbReference type="SUPFAM" id="SSF75445">
    <property type="entry name" value="D-ribose-5-phosphate isomerase (RpiA), lid domain"/>
    <property type="match status" value="1"/>
</dbReference>
<comment type="caution">
    <text evidence="4">The sequence shown here is derived from an EMBL/GenBank/DDBJ whole genome shotgun (WGS) entry which is preliminary data.</text>
</comment>
<protein>
    <recommendedName>
        <fullName evidence="1">ribose-5-phosphate isomerase</fullName>
        <ecNumber evidence="1">5.3.1.6</ecNumber>
    </recommendedName>
    <alternativeName>
        <fullName evidence="3">Phosphoriboisomerase</fullName>
    </alternativeName>
</protein>
<accession>A0A0R1UV67</accession>
<dbReference type="Proteomes" id="UP000051166">
    <property type="component" value="Unassembled WGS sequence"/>
</dbReference>
<dbReference type="PANTHER" id="PTHR11934:SF0">
    <property type="entry name" value="RIBOSE-5-PHOSPHATE ISOMERASE"/>
    <property type="match status" value="1"/>
</dbReference>
<name>A0A0R1UV67_9LACO</name>
<dbReference type="GO" id="GO:0004751">
    <property type="term" value="F:ribose-5-phosphate isomerase activity"/>
    <property type="evidence" value="ECO:0007669"/>
    <property type="project" value="UniProtKB-EC"/>
</dbReference>
<evidence type="ECO:0000256" key="3">
    <source>
        <dbReference type="ARBA" id="ARBA00029734"/>
    </source>
</evidence>
<dbReference type="GO" id="GO:0009052">
    <property type="term" value="P:pentose-phosphate shunt, non-oxidative branch"/>
    <property type="evidence" value="ECO:0007669"/>
    <property type="project" value="InterPro"/>
</dbReference>
<dbReference type="AlphaFoldDB" id="A0A0R1UV67"/>
<evidence type="ECO:0000256" key="2">
    <source>
        <dbReference type="ARBA" id="ARBA00023235"/>
    </source>
</evidence>
<dbReference type="InterPro" id="IPR004788">
    <property type="entry name" value="Ribose5P_isomerase_type_A"/>
</dbReference>
<dbReference type="PATRIC" id="fig|1423801.4.peg.1654"/>
<dbReference type="GO" id="GO:0005829">
    <property type="term" value="C:cytosol"/>
    <property type="evidence" value="ECO:0007669"/>
    <property type="project" value="TreeGrafter"/>
</dbReference>
<dbReference type="EC" id="5.3.1.6" evidence="1"/>